<dbReference type="Proteomes" id="UP000821845">
    <property type="component" value="Chromosome 3"/>
</dbReference>
<evidence type="ECO:0000313" key="1">
    <source>
        <dbReference type="EMBL" id="KAH6935447.1"/>
    </source>
</evidence>
<sequence length="101" mass="11291">MADAEELAAILHHLEISNGELWKLNEEMEVHIAADAFEDEYTEVTQYDDRAHRIIRLLQARIAAARLLLPSPQGATTTAPEPAQSQPSSRPRRPGLKLPKL</sequence>
<reference evidence="1" key="1">
    <citation type="submission" date="2020-05" db="EMBL/GenBank/DDBJ databases">
        <title>Large-scale comparative analyses of tick genomes elucidate their genetic diversity and vector capacities.</title>
        <authorList>
            <person name="Jia N."/>
            <person name="Wang J."/>
            <person name="Shi W."/>
            <person name="Du L."/>
            <person name="Sun Y."/>
            <person name="Zhan W."/>
            <person name="Jiang J."/>
            <person name="Wang Q."/>
            <person name="Zhang B."/>
            <person name="Ji P."/>
            <person name="Sakyi L.B."/>
            <person name="Cui X."/>
            <person name="Yuan T."/>
            <person name="Jiang B."/>
            <person name="Yang W."/>
            <person name="Lam T.T.-Y."/>
            <person name="Chang Q."/>
            <person name="Ding S."/>
            <person name="Wang X."/>
            <person name="Zhu J."/>
            <person name="Ruan X."/>
            <person name="Zhao L."/>
            <person name="Wei J."/>
            <person name="Que T."/>
            <person name="Du C."/>
            <person name="Cheng J."/>
            <person name="Dai P."/>
            <person name="Han X."/>
            <person name="Huang E."/>
            <person name="Gao Y."/>
            <person name="Liu J."/>
            <person name="Shao H."/>
            <person name="Ye R."/>
            <person name="Li L."/>
            <person name="Wei W."/>
            <person name="Wang X."/>
            <person name="Wang C."/>
            <person name="Yang T."/>
            <person name="Huo Q."/>
            <person name="Li W."/>
            <person name="Guo W."/>
            <person name="Chen H."/>
            <person name="Zhou L."/>
            <person name="Ni X."/>
            <person name="Tian J."/>
            <person name="Zhou Y."/>
            <person name="Sheng Y."/>
            <person name="Liu T."/>
            <person name="Pan Y."/>
            <person name="Xia L."/>
            <person name="Li J."/>
            <person name="Zhao F."/>
            <person name="Cao W."/>
        </authorList>
    </citation>
    <scope>NUCLEOTIDE SEQUENCE</scope>
    <source>
        <strain evidence="1">Hyas-2018</strain>
    </source>
</reference>
<keyword evidence="2" id="KW-1185">Reference proteome</keyword>
<accession>A0ACB7SJY2</accession>
<name>A0ACB7SJY2_HYAAI</name>
<protein>
    <submittedName>
        <fullName evidence="1">Uncharacterized protein</fullName>
    </submittedName>
</protein>
<organism evidence="1 2">
    <name type="scientific">Hyalomma asiaticum</name>
    <name type="common">Tick</name>
    <dbReference type="NCBI Taxonomy" id="266040"/>
    <lineage>
        <taxon>Eukaryota</taxon>
        <taxon>Metazoa</taxon>
        <taxon>Ecdysozoa</taxon>
        <taxon>Arthropoda</taxon>
        <taxon>Chelicerata</taxon>
        <taxon>Arachnida</taxon>
        <taxon>Acari</taxon>
        <taxon>Parasitiformes</taxon>
        <taxon>Ixodida</taxon>
        <taxon>Ixodoidea</taxon>
        <taxon>Ixodidae</taxon>
        <taxon>Hyalomminae</taxon>
        <taxon>Hyalomma</taxon>
    </lineage>
</organism>
<comment type="caution">
    <text evidence="1">The sequence shown here is derived from an EMBL/GenBank/DDBJ whole genome shotgun (WGS) entry which is preliminary data.</text>
</comment>
<gene>
    <name evidence="1" type="ORF">HPB50_006011</name>
</gene>
<proteinExistence type="predicted"/>
<evidence type="ECO:0000313" key="2">
    <source>
        <dbReference type="Proteomes" id="UP000821845"/>
    </source>
</evidence>
<dbReference type="EMBL" id="CM023483">
    <property type="protein sequence ID" value="KAH6935447.1"/>
    <property type="molecule type" value="Genomic_DNA"/>
</dbReference>